<dbReference type="GO" id="GO:0004252">
    <property type="term" value="F:serine-type endopeptidase activity"/>
    <property type="evidence" value="ECO:0007669"/>
    <property type="project" value="TreeGrafter"/>
</dbReference>
<reference evidence="6" key="1">
    <citation type="submission" date="2011-08" db="EMBL/GenBank/DDBJ databases">
        <authorList>
            <person name="Rombauts S."/>
        </authorList>
    </citation>
    <scope>NUCLEOTIDE SEQUENCE</scope>
    <source>
        <strain evidence="6">London</strain>
    </source>
</reference>
<sequence length="465" mass="52903">MDFIRFSLEQGRDKNGLCNKDYLHLPDGDRLCGDITGRKSFIFPQTLNSSITLFFSSDGYRESPGFDILISQIPCGSPAPSPIIPDPYSSRRGLLRPPPTSQSLSPVSEQSEAKLCNKLINNQLAVITSPNYPSDYPPYSRCSYIIHRSSPDICQVKLQFLNLDLEKTSDCRTDYLQIEQTNEKYCGRQWLLPDKILRFPYNSDNLRLNFISDGQTNRPGFEIRVTQIRNSCFRPVSEEDQRDQKVNNVCDSSNTMKGVFRSGNYPAPYPANVNCIYRIEKYSRSVCRVTIMFSDFSVGTWERRVCVNDHLSIDGKRYCGYRRGEVITIDFPADQSHIDLTFKTDSTDHYGGFRIDYQQETANCGYSSINRRLISTGESCTGQIFYRTSFQISTPGIDSGSYEDNLDCGYLVRKASYDVCALEVKFNLFDLEESPNCVKDHLEIEGIKVCGKLPSDSVILMIIYL</sequence>
<evidence type="ECO:0000256" key="1">
    <source>
        <dbReference type="ARBA" id="ARBA00023157"/>
    </source>
</evidence>
<proteinExistence type="predicted"/>
<dbReference type="HOGENOM" id="CLU_588407_0_0_1"/>
<evidence type="ECO:0000313" key="5">
    <source>
        <dbReference type="EnsemblMetazoa" id="tetur12g00440.1"/>
    </source>
</evidence>
<reference evidence="5" key="2">
    <citation type="submission" date="2015-06" db="UniProtKB">
        <authorList>
            <consortium name="EnsemblMetazoa"/>
        </authorList>
    </citation>
    <scope>IDENTIFICATION</scope>
</reference>
<evidence type="ECO:0000259" key="4">
    <source>
        <dbReference type="PROSITE" id="PS01180"/>
    </source>
</evidence>
<name>T1KI84_TETUR</name>
<dbReference type="SUPFAM" id="SSF49854">
    <property type="entry name" value="Spermadhesin, CUB domain"/>
    <property type="match status" value="4"/>
</dbReference>
<evidence type="ECO:0000256" key="2">
    <source>
        <dbReference type="PROSITE-ProRule" id="PRU00059"/>
    </source>
</evidence>
<comment type="caution">
    <text evidence="2">Lacks conserved residue(s) required for the propagation of feature annotation.</text>
</comment>
<dbReference type="PANTHER" id="PTHR24255:SF31">
    <property type="entry name" value="CUBILIN-LIKE PROTEIN"/>
    <property type="match status" value="1"/>
</dbReference>
<dbReference type="PROSITE" id="PS01180">
    <property type="entry name" value="CUB"/>
    <property type="match status" value="4"/>
</dbReference>
<dbReference type="Pfam" id="PF00431">
    <property type="entry name" value="CUB"/>
    <property type="match status" value="3"/>
</dbReference>
<evidence type="ECO:0000313" key="6">
    <source>
        <dbReference type="Proteomes" id="UP000015104"/>
    </source>
</evidence>
<dbReference type="GO" id="GO:0005615">
    <property type="term" value="C:extracellular space"/>
    <property type="evidence" value="ECO:0007669"/>
    <property type="project" value="TreeGrafter"/>
</dbReference>
<accession>T1KI84</accession>
<dbReference type="InterPro" id="IPR035914">
    <property type="entry name" value="Sperma_CUB_dom_sf"/>
</dbReference>
<feature type="region of interest" description="Disordered" evidence="3">
    <location>
        <begin position="86"/>
        <end position="107"/>
    </location>
</feature>
<feature type="domain" description="CUB" evidence="4">
    <location>
        <begin position="380"/>
        <end position="465"/>
    </location>
</feature>
<feature type="domain" description="CUB" evidence="4">
    <location>
        <begin position="232"/>
        <end position="360"/>
    </location>
</feature>
<feature type="domain" description="CUB" evidence="4">
    <location>
        <begin position="1"/>
        <end position="73"/>
    </location>
</feature>
<keyword evidence="1" id="KW-1015">Disulfide bond</keyword>
<dbReference type="eggNOG" id="KOG3714">
    <property type="taxonomic scope" value="Eukaryota"/>
</dbReference>
<dbReference type="PANTHER" id="PTHR24255">
    <property type="entry name" value="COMPLEMENT COMPONENT 1, S SUBCOMPONENT-RELATED"/>
    <property type="match status" value="1"/>
</dbReference>
<dbReference type="Gene3D" id="2.60.120.290">
    <property type="entry name" value="Spermadhesin, CUB domain"/>
    <property type="match status" value="3"/>
</dbReference>
<dbReference type="AlphaFoldDB" id="T1KI84"/>
<dbReference type="InterPro" id="IPR000859">
    <property type="entry name" value="CUB_dom"/>
</dbReference>
<dbReference type="CDD" id="cd00041">
    <property type="entry name" value="CUB"/>
    <property type="match status" value="2"/>
</dbReference>
<keyword evidence="6" id="KW-1185">Reference proteome</keyword>
<dbReference type="Proteomes" id="UP000015104">
    <property type="component" value="Unassembled WGS sequence"/>
</dbReference>
<protein>
    <recommendedName>
        <fullName evidence="4">CUB domain-containing protein</fullName>
    </recommendedName>
</protein>
<dbReference type="SMART" id="SM00042">
    <property type="entry name" value="CUB"/>
    <property type="match status" value="2"/>
</dbReference>
<feature type="domain" description="CUB" evidence="4">
    <location>
        <begin position="116"/>
        <end position="228"/>
    </location>
</feature>
<dbReference type="EMBL" id="CAEY01000111">
    <property type="status" value="NOT_ANNOTATED_CDS"/>
    <property type="molecule type" value="Genomic_DNA"/>
</dbReference>
<evidence type="ECO:0000256" key="3">
    <source>
        <dbReference type="SAM" id="MobiDB-lite"/>
    </source>
</evidence>
<dbReference type="EnsemblMetazoa" id="tetur12g00440.1">
    <property type="protein sequence ID" value="tetur12g00440.1"/>
    <property type="gene ID" value="tetur12g00440"/>
</dbReference>
<organism evidence="5 6">
    <name type="scientific">Tetranychus urticae</name>
    <name type="common">Two-spotted spider mite</name>
    <dbReference type="NCBI Taxonomy" id="32264"/>
    <lineage>
        <taxon>Eukaryota</taxon>
        <taxon>Metazoa</taxon>
        <taxon>Ecdysozoa</taxon>
        <taxon>Arthropoda</taxon>
        <taxon>Chelicerata</taxon>
        <taxon>Arachnida</taxon>
        <taxon>Acari</taxon>
        <taxon>Acariformes</taxon>
        <taxon>Trombidiformes</taxon>
        <taxon>Prostigmata</taxon>
        <taxon>Eleutherengona</taxon>
        <taxon>Raphignathae</taxon>
        <taxon>Tetranychoidea</taxon>
        <taxon>Tetranychidae</taxon>
        <taxon>Tetranychus</taxon>
    </lineage>
</organism>